<sequence>MYQGIGLELLKATTNRDYPLMQGIFLVMTIAIVLANLLAELVYSVLDPRIRVKGGASHA</sequence>
<evidence type="ECO:0000259" key="6">
    <source>
        <dbReference type="Pfam" id="PF00528"/>
    </source>
</evidence>
<dbReference type="PANTHER" id="PTHR43376">
    <property type="entry name" value="OLIGOPEPTIDE TRANSPORT SYSTEM PERMEASE PROTEIN"/>
    <property type="match status" value="1"/>
</dbReference>
<organism evidence="7">
    <name type="scientific">bioreactor metagenome</name>
    <dbReference type="NCBI Taxonomy" id="1076179"/>
    <lineage>
        <taxon>unclassified sequences</taxon>
        <taxon>metagenomes</taxon>
        <taxon>ecological metagenomes</taxon>
    </lineage>
</organism>
<accession>A0A644WNV0</accession>
<evidence type="ECO:0000313" key="7">
    <source>
        <dbReference type="EMBL" id="MPM05181.1"/>
    </source>
</evidence>
<evidence type="ECO:0000256" key="3">
    <source>
        <dbReference type="ARBA" id="ARBA00022989"/>
    </source>
</evidence>
<evidence type="ECO:0000256" key="2">
    <source>
        <dbReference type="ARBA" id="ARBA00022692"/>
    </source>
</evidence>
<reference evidence="7" key="1">
    <citation type="submission" date="2019-08" db="EMBL/GenBank/DDBJ databases">
        <authorList>
            <person name="Kucharzyk K."/>
            <person name="Murdoch R.W."/>
            <person name="Higgins S."/>
            <person name="Loffler F."/>
        </authorList>
    </citation>
    <scope>NUCLEOTIDE SEQUENCE</scope>
</reference>
<feature type="transmembrane region" description="Helical" evidence="5">
    <location>
        <begin position="20"/>
        <end position="43"/>
    </location>
</feature>
<evidence type="ECO:0000256" key="5">
    <source>
        <dbReference type="SAM" id="Phobius"/>
    </source>
</evidence>
<gene>
    <name evidence="7" type="primary">dppB_17</name>
    <name evidence="7" type="ORF">SDC9_51469</name>
</gene>
<evidence type="ECO:0000256" key="4">
    <source>
        <dbReference type="ARBA" id="ARBA00023136"/>
    </source>
</evidence>
<dbReference type="Pfam" id="PF00528">
    <property type="entry name" value="BPD_transp_1"/>
    <property type="match status" value="1"/>
</dbReference>
<comment type="caution">
    <text evidence="7">The sequence shown here is derived from an EMBL/GenBank/DDBJ whole genome shotgun (WGS) entry which is preliminary data.</text>
</comment>
<keyword evidence="3 5" id="KW-1133">Transmembrane helix</keyword>
<dbReference type="InterPro" id="IPR000515">
    <property type="entry name" value="MetI-like"/>
</dbReference>
<dbReference type="GO" id="GO:0055085">
    <property type="term" value="P:transmembrane transport"/>
    <property type="evidence" value="ECO:0007669"/>
    <property type="project" value="InterPro"/>
</dbReference>
<proteinExistence type="predicted"/>
<name>A0A644WNV0_9ZZZZ</name>
<dbReference type="GO" id="GO:0016020">
    <property type="term" value="C:membrane"/>
    <property type="evidence" value="ECO:0007669"/>
    <property type="project" value="UniProtKB-SubCell"/>
</dbReference>
<dbReference type="AlphaFoldDB" id="A0A644WNV0"/>
<dbReference type="PANTHER" id="PTHR43376:SF1">
    <property type="entry name" value="OLIGOPEPTIDE TRANSPORT SYSTEM PERMEASE PROTEIN"/>
    <property type="match status" value="1"/>
</dbReference>
<keyword evidence="2 5" id="KW-0812">Transmembrane</keyword>
<comment type="subcellular location">
    <subcellularLocation>
        <location evidence="1">Membrane</location>
        <topology evidence="1">Multi-pass membrane protein</topology>
    </subcellularLocation>
</comment>
<feature type="domain" description="ABC transmembrane type-1" evidence="6">
    <location>
        <begin position="2"/>
        <end position="51"/>
    </location>
</feature>
<protein>
    <submittedName>
        <fullName evidence="7">Dipeptide transport system permease protein DppB</fullName>
    </submittedName>
</protein>
<keyword evidence="4 5" id="KW-0472">Membrane</keyword>
<evidence type="ECO:0000256" key="1">
    <source>
        <dbReference type="ARBA" id="ARBA00004141"/>
    </source>
</evidence>
<dbReference type="EMBL" id="VSSQ01001107">
    <property type="protein sequence ID" value="MPM05181.1"/>
    <property type="molecule type" value="Genomic_DNA"/>
</dbReference>